<comment type="caution">
    <text evidence="1">The sequence shown here is derived from an EMBL/GenBank/DDBJ whole genome shotgun (WGS) entry which is preliminary data.</text>
</comment>
<organism evidence="1 2">
    <name type="scientific">Rhodohalobacter barkolensis</name>
    <dbReference type="NCBI Taxonomy" id="2053187"/>
    <lineage>
        <taxon>Bacteria</taxon>
        <taxon>Pseudomonadati</taxon>
        <taxon>Balneolota</taxon>
        <taxon>Balneolia</taxon>
        <taxon>Balneolales</taxon>
        <taxon>Balneolaceae</taxon>
        <taxon>Rhodohalobacter</taxon>
    </lineage>
</organism>
<dbReference type="AlphaFoldDB" id="A0A2N0VG26"/>
<evidence type="ECO:0000313" key="2">
    <source>
        <dbReference type="Proteomes" id="UP000233398"/>
    </source>
</evidence>
<proteinExistence type="predicted"/>
<evidence type="ECO:0000313" key="1">
    <source>
        <dbReference type="EMBL" id="PKD43139.1"/>
    </source>
</evidence>
<evidence type="ECO:0008006" key="3">
    <source>
        <dbReference type="Google" id="ProtNLM"/>
    </source>
</evidence>
<accession>A0A2N0VG26</accession>
<gene>
    <name evidence="1" type="ORF">CWD77_10965</name>
</gene>
<name>A0A2N0VG26_9BACT</name>
<dbReference type="RefSeq" id="WP_101073613.1">
    <property type="nucleotide sequence ID" value="NZ_PISP01000003.1"/>
</dbReference>
<dbReference type="OrthoDB" id="1523250at2"/>
<keyword evidence="2" id="KW-1185">Reference proteome</keyword>
<reference evidence="1 2" key="1">
    <citation type="submission" date="2017-11" db="EMBL/GenBank/DDBJ databases">
        <title>Rhodohalobacter 15182 sp. nov., isolated from a salt lake.</title>
        <authorList>
            <person name="Han S."/>
        </authorList>
    </citation>
    <scope>NUCLEOTIDE SEQUENCE [LARGE SCALE GENOMIC DNA]</scope>
    <source>
        <strain evidence="1 2">15182</strain>
    </source>
</reference>
<dbReference type="EMBL" id="PISP01000003">
    <property type="protein sequence ID" value="PKD43139.1"/>
    <property type="molecule type" value="Genomic_DNA"/>
</dbReference>
<dbReference type="Proteomes" id="UP000233398">
    <property type="component" value="Unassembled WGS sequence"/>
</dbReference>
<sequence length="252" mass="29126">MKSYIYFSLVILFSLAIIQPAYSQFEGQVEYLILSEETSQPERTNLNMTFTKDRIFVESSSSLEVMSGISTNGILIRNDHQDFIFNTGENEAFKIAKYDIDRLADLMNRVSGKSDNGNSSNFDWENRVVETGNSKELHGYTINEFVLQSDEENKSVSIWLTDQIKVDWGLLYEAWQTTGRKQVEEDVPVELIMNQNSFPLLIEGFEDDKRVFKVEAAAINQRTFDRSKTEISPDVELLGFSDLMMNMFRQRR</sequence>
<protein>
    <recommendedName>
        <fullName evidence="3">DUF4412 domain-containing protein</fullName>
    </recommendedName>
</protein>